<feature type="region of interest" description="Disordered" evidence="7">
    <location>
        <begin position="450"/>
        <end position="470"/>
    </location>
</feature>
<feature type="transmembrane region" description="Helical" evidence="8">
    <location>
        <begin position="559"/>
        <end position="577"/>
    </location>
</feature>
<dbReference type="GO" id="GO:0000324">
    <property type="term" value="C:fungal-type vacuole"/>
    <property type="evidence" value="ECO:0007669"/>
    <property type="project" value="TreeGrafter"/>
</dbReference>
<comment type="similarity">
    <text evidence="2">Belongs to the anion exchanger (TC 2.A.31) family.</text>
</comment>
<feature type="compositionally biased region" description="Basic and acidic residues" evidence="7">
    <location>
        <begin position="458"/>
        <end position="470"/>
    </location>
</feature>
<reference evidence="11" key="1">
    <citation type="submission" date="2018-06" db="EMBL/GenBank/DDBJ databases">
        <authorList>
            <person name="Guldener U."/>
        </authorList>
    </citation>
    <scope>NUCLEOTIDE SEQUENCE [LARGE SCALE GENOMIC DNA]</scope>
    <source>
        <strain evidence="11">UTAD17</strain>
    </source>
</reference>
<proteinExistence type="inferred from homology"/>
<feature type="transmembrane region" description="Helical" evidence="8">
    <location>
        <begin position="166"/>
        <end position="188"/>
    </location>
</feature>
<dbReference type="Gene3D" id="1.10.287.570">
    <property type="entry name" value="Helical hairpin bin"/>
    <property type="match status" value="1"/>
</dbReference>
<dbReference type="OrthoDB" id="1735926at2759"/>
<feature type="transmembrane region" description="Helical" evidence="8">
    <location>
        <begin position="134"/>
        <end position="159"/>
    </location>
</feature>
<dbReference type="GO" id="GO:0005886">
    <property type="term" value="C:plasma membrane"/>
    <property type="evidence" value="ECO:0007669"/>
    <property type="project" value="TreeGrafter"/>
</dbReference>
<name>A0A376BBS4_9ASCO</name>
<feature type="transmembrane region" description="Helical" evidence="8">
    <location>
        <begin position="289"/>
        <end position="306"/>
    </location>
</feature>
<dbReference type="InterPro" id="IPR003020">
    <property type="entry name" value="HCO3_transpt_euk"/>
</dbReference>
<keyword evidence="5 8" id="KW-1133">Transmembrane helix</keyword>
<evidence type="ECO:0000256" key="6">
    <source>
        <dbReference type="ARBA" id="ARBA00023136"/>
    </source>
</evidence>
<dbReference type="Proteomes" id="UP000262825">
    <property type="component" value="Unassembled WGS sequence"/>
</dbReference>
<evidence type="ECO:0000256" key="1">
    <source>
        <dbReference type="ARBA" id="ARBA00004128"/>
    </source>
</evidence>
<evidence type="ECO:0000256" key="5">
    <source>
        <dbReference type="ARBA" id="ARBA00022989"/>
    </source>
</evidence>
<feature type="domain" description="Bicarbonate transporter-like transmembrane" evidence="9">
    <location>
        <begin position="206"/>
        <end position="369"/>
    </location>
</feature>
<evidence type="ECO:0000256" key="8">
    <source>
        <dbReference type="SAM" id="Phobius"/>
    </source>
</evidence>
<comment type="subcellular location">
    <subcellularLocation>
        <location evidence="1">Vacuole membrane</location>
        <topology evidence="1">Multi-pass membrane protein</topology>
    </subcellularLocation>
</comment>
<dbReference type="GO" id="GO:0005452">
    <property type="term" value="F:solute:inorganic anion antiporter activity"/>
    <property type="evidence" value="ECO:0007669"/>
    <property type="project" value="InterPro"/>
</dbReference>
<feature type="transmembrane region" description="Helical" evidence="8">
    <location>
        <begin position="200"/>
        <end position="220"/>
    </location>
</feature>
<organism evidence="10 11">
    <name type="scientific">Saccharomycodes ludwigii</name>
    <dbReference type="NCBI Taxonomy" id="36035"/>
    <lineage>
        <taxon>Eukaryota</taxon>
        <taxon>Fungi</taxon>
        <taxon>Dikarya</taxon>
        <taxon>Ascomycota</taxon>
        <taxon>Saccharomycotina</taxon>
        <taxon>Saccharomycetes</taxon>
        <taxon>Saccharomycodales</taxon>
        <taxon>Saccharomycodaceae</taxon>
        <taxon>Saccharomycodes</taxon>
    </lineage>
</organism>
<protein>
    <submittedName>
        <fullName evidence="10">Related to Boron transporter 1</fullName>
    </submittedName>
</protein>
<feature type="transmembrane region" description="Helical" evidence="8">
    <location>
        <begin position="514"/>
        <end position="539"/>
    </location>
</feature>
<keyword evidence="4 8" id="KW-0812">Transmembrane</keyword>
<evidence type="ECO:0000256" key="7">
    <source>
        <dbReference type="SAM" id="MobiDB-lite"/>
    </source>
</evidence>
<dbReference type="EMBL" id="UFAJ01001117">
    <property type="protein sequence ID" value="SSD62077.1"/>
    <property type="molecule type" value="Genomic_DNA"/>
</dbReference>
<evidence type="ECO:0000256" key="4">
    <source>
        <dbReference type="ARBA" id="ARBA00022692"/>
    </source>
</evidence>
<evidence type="ECO:0000313" key="10">
    <source>
        <dbReference type="EMBL" id="SSD62077.1"/>
    </source>
</evidence>
<keyword evidence="3" id="KW-0926">Vacuole</keyword>
<dbReference type="VEuPathDB" id="FungiDB:SCODWIG_03839"/>
<evidence type="ECO:0000256" key="2">
    <source>
        <dbReference type="ARBA" id="ARBA00010993"/>
    </source>
</evidence>
<feature type="transmembrane region" description="Helical" evidence="8">
    <location>
        <begin position="583"/>
        <end position="603"/>
    </location>
</feature>
<gene>
    <name evidence="10" type="ORF">SCODWIG_03839</name>
</gene>
<dbReference type="GO" id="GO:0050801">
    <property type="term" value="P:monoatomic ion homeostasis"/>
    <property type="evidence" value="ECO:0007669"/>
    <property type="project" value="TreeGrafter"/>
</dbReference>
<feature type="domain" description="Bicarbonate transporter-like transmembrane" evidence="9">
    <location>
        <begin position="465"/>
        <end position="614"/>
    </location>
</feature>
<evidence type="ECO:0000256" key="3">
    <source>
        <dbReference type="ARBA" id="ARBA00022554"/>
    </source>
</evidence>
<dbReference type="AlphaFoldDB" id="A0A376BBS4"/>
<dbReference type="GO" id="GO:0006820">
    <property type="term" value="P:monoatomic anion transport"/>
    <property type="evidence" value="ECO:0007669"/>
    <property type="project" value="InterPro"/>
</dbReference>
<feature type="transmembrane region" description="Helical" evidence="8">
    <location>
        <begin position="327"/>
        <end position="348"/>
    </location>
</feature>
<feature type="domain" description="Bicarbonate transporter-like transmembrane" evidence="9">
    <location>
        <begin position="13"/>
        <end position="192"/>
    </location>
</feature>
<dbReference type="InterPro" id="IPR011531">
    <property type="entry name" value="HCO3_transpt-like_TM_dom"/>
</dbReference>
<dbReference type="Pfam" id="PF00955">
    <property type="entry name" value="HCO3_cotransp"/>
    <property type="match status" value="3"/>
</dbReference>
<evidence type="ECO:0000259" key="9">
    <source>
        <dbReference type="Pfam" id="PF00955"/>
    </source>
</evidence>
<keyword evidence="11" id="KW-1185">Reference proteome</keyword>
<accession>A0A376BBS4</accession>
<dbReference type="GO" id="GO:0005774">
    <property type="term" value="C:vacuolar membrane"/>
    <property type="evidence" value="ECO:0007669"/>
    <property type="project" value="UniProtKB-SubCell"/>
</dbReference>
<sequence length="632" mass="70970">MYTSQVRNILLKPFLGIKKDLHDRLPYYKSDWLDSLDYRVIPSVIETYFNNLLPALAFAQDMFDKTDNSYGVNEVLLSSAMAGIIFGIFGGQPLCIVGVTGPISIFNYTIYQVFYKNSKNAGKYQDMNYFGFMFWVYIWSMIFHFITASLNFVCALQYVTNFPCDIFGLFINIIYIIKGIELLGQQFYNNNSTQDVANGFANVVVALCMALFGTLSKLIVKTHIFNHKIRLLISDYSTCLSVIFWTGFIHFGNGLSRVEFKRLPITKSFYPTSNDKTWLAYHKLSTGEVFLALPFGIILTILFYFDHNVSSLMAQRSQYKLKKPSTFHYDYFLLGITTGIAGILGVPAPNGLIPQAPLHTESLLVWKNKRYEIDDDNCVELNDGTINTVIRINSGNADENALAKDIQHESSWTLKKILGYKTKSTIDTNISTKLVANDETGDNEINVFNATSSGSPNRKMEYDTEKEKQHDTGTSDLYVERCVEQRFTNTVQGLMILGTMTRPLLVCLGEIPQAVLSGLFFTMGINGILNNTIVSRILYILSDNKEDSSALSKISTRKIIIFVFAGLCGAAAEVGISNSKGAIGFPLILLLTVIATFTFPVWFSQEEIKTLDSKVAQEFTLKNIIPHNLLSS</sequence>
<dbReference type="FunFam" id="1.10.287.570:FF:000003">
    <property type="entry name" value="Anion exchange family protein"/>
    <property type="match status" value="1"/>
</dbReference>
<dbReference type="PANTHER" id="PTHR11453:SF82">
    <property type="entry name" value="BORON TRANSPORTER 1"/>
    <property type="match status" value="1"/>
</dbReference>
<feature type="transmembrane region" description="Helical" evidence="8">
    <location>
        <begin position="232"/>
        <end position="251"/>
    </location>
</feature>
<evidence type="ECO:0000313" key="11">
    <source>
        <dbReference type="Proteomes" id="UP000262825"/>
    </source>
</evidence>
<feature type="transmembrane region" description="Helical" evidence="8">
    <location>
        <begin position="94"/>
        <end position="114"/>
    </location>
</feature>
<dbReference type="GO" id="GO:0080139">
    <property type="term" value="F:borate efflux transmembrane transporter activity"/>
    <property type="evidence" value="ECO:0007669"/>
    <property type="project" value="TreeGrafter"/>
</dbReference>
<dbReference type="PANTHER" id="PTHR11453">
    <property type="entry name" value="ANION EXCHANGE PROTEIN"/>
    <property type="match status" value="1"/>
</dbReference>
<keyword evidence="6 8" id="KW-0472">Membrane</keyword>